<name>A0AAU2HC93_9ACTN</name>
<proteinExistence type="predicted"/>
<dbReference type="EMBL" id="CP108254">
    <property type="protein sequence ID" value="WTU45774.1"/>
    <property type="molecule type" value="Genomic_DNA"/>
</dbReference>
<gene>
    <name evidence="1" type="ORF">OHV25_39905</name>
</gene>
<evidence type="ECO:0000313" key="1">
    <source>
        <dbReference type="EMBL" id="WTU45774.1"/>
    </source>
</evidence>
<keyword evidence="1" id="KW-0614">Plasmid</keyword>
<accession>A0AAU2HC93</accession>
<sequence length="209" mass="23241">MGITSAWAISAHRDSVVGELAPRVLPLIAAERDVPYARERWQRWQRAPLPSHRTWYGADAETAAAVDSFCELTAPGEHIQQLYGGAGPEDDFWIVDDVWEPDESPDRMFLSVQSKDFALRAFFHAIGPVRAARIPGWCGNFLLTSAQVCATLPEVERALTFTAEERAAADDQNWLDESTDENVLDGPLRQWRQAAEAGLGLFGANLQIY</sequence>
<dbReference type="AlphaFoldDB" id="A0AAU2HC93"/>
<organism evidence="1">
    <name type="scientific">Streptomyces sp. NBC_00060</name>
    <dbReference type="NCBI Taxonomy" id="2975636"/>
    <lineage>
        <taxon>Bacteria</taxon>
        <taxon>Bacillati</taxon>
        <taxon>Actinomycetota</taxon>
        <taxon>Actinomycetes</taxon>
        <taxon>Kitasatosporales</taxon>
        <taxon>Streptomycetaceae</taxon>
        <taxon>Streptomyces</taxon>
    </lineage>
</organism>
<dbReference type="RefSeq" id="WP_331723563.1">
    <property type="nucleotide sequence ID" value="NZ_CP108254.1"/>
</dbReference>
<protein>
    <submittedName>
        <fullName evidence="1">Uncharacterized protein</fullName>
    </submittedName>
</protein>
<reference evidence="1" key="1">
    <citation type="submission" date="2022-10" db="EMBL/GenBank/DDBJ databases">
        <title>The complete genomes of actinobacterial strains from the NBC collection.</title>
        <authorList>
            <person name="Joergensen T.S."/>
            <person name="Alvarez Arevalo M."/>
            <person name="Sterndorff E.B."/>
            <person name="Faurdal D."/>
            <person name="Vuksanovic O."/>
            <person name="Mourched A.-S."/>
            <person name="Charusanti P."/>
            <person name="Shaw S."/>
            <person name="Blin K."/>
            <person name="Weber T."/>
        </authorList>
    </citation>
    <scope>NUCLEOTIDE SEQUENCE</scope>
    <source>
        <strain evidence="1">NBC_00060</strain>
        <plasmid evidence="1">unnamed1</plasmid>
    </source>
</reference>
<geneLocation type="plasmid" evidence="1">
    <name>unnamed1</name>
</geneLocation>